<dbReference type="PANTHER" id="PTHR34298">
    <property type="entry name" value="SEGREGATION AND CONDENSATION PROTEIN B"/>
    <property type="match status" value="1"/>
</dbReference>
<dbReference type="Proteomes" id="UP000193450">
    <property type="component" value="Chromosome"/>
</dbReference>
<evidence type="ECO:0000256" key="4">
    <source>
        <dbReference type="ARBA" id="ARBA00023306"/>
    </source>
</evidence>
<evidence type="ECO:0000313" key="7">
    <source>
        <dbReference type="Proteomes" id="UP000193450"/>
    </source>
</evidence>
<proteinExistence type="predicted"/>
<dbReference type="STRING" id="716816.BST96_13440"/>
<evidence type="ECO:0000256" key="3">
    <source>
        <dbReference type="ARBA" id="ARBA00022829"/>
    </source>
</evidence>
<keyword evidence="7" id="KW-1185">Reference proteome</keyword>
<sequence>MSIDSKQLQNILEGALLASAKPLTVAQMAELFDEEMEERPANDVIRAVLEDIQHACEGRGFELKEVNSGFRFQVVQTVAPWVGRLWEEKPQKYSRALLETLALIAYRQPITRGDIEDIRGVAVSSNIIKTLLEREWVRVVGHKDVPGRPAMYATTRRFLDYFNLKNLEDLPTLAEIRDLDTMNEELALEGADTLDPEAVAAGTEDTLGEDTVSEESPAADLDNDDTANTDDATVEMEFIDELDDHANDDSNTVEAVETDAGDSESIDETKAGDESDIPA</sequence>
<dbReference type="AlphaFoldDB" id="A0A1X9NAF7"/>
<keyword evidence="4" id="KW-0131">Cell cycle</keyword>
<dbReference type="EMBL" id="CP019343">
    <property type="protein sequence ID" value="ARN75028.1"/>
    <property type="molecule type" value="Genomic_DNA"/>
</dbReference>
<dbReference type="InterPro" id="IPR036390">
    <property type="entry name" value="WH_DNA-bd_sf"/>
</dbReference>
<dbReference type="OrthoDB" id="9806226at2"/>
<gene>
    <name evidence="6" type="ORF">BST96_13440</name>
</gene>
<dbReference type="Gene3D" id="1.10.10.10">
    <property type="entry name" value="Winged helix-like DNA-binding domain superfamily/Winged helix DNA-binding domain"/>
    <property type="match status" value="2"/>
</dbReference>
<feature type="region of interest" description="Disordered" evidence="5">
    <location>
        <begin position="204"/>
        <end position="279"/>
    </location>
</feature>
<dbReference type="InterPro" id="IPR005234">
    <property type="entry name" value="ScpB_csome_segregation"/>
</dbReference>
<evidence type="ECO:0000313" key="6">
    <source>
        <dbReference type="EMBL" id="ARN75028.1"/>
    </source>
</evidence>
<keyword evidence="1" id="KW-0963">Cytoplasm</keyword>
<dbReference type="InterPro" id="IPR036388">
    <property type="entry name" value="WH-like_DNA-bd_sf"/>
</dbReference>
<dbReference type="GO" id="GO:0051304">
    <property type="term" value="P:chromosome separation"/>
    <property type="evidence" value="ECO:0007669"/>
    <property type="project" value="InterPro"/>
</dbReference>
<dbReference type="RefSeq" id="WP_085759195.1">
    <property type="nucleotide sequence ID" value="NZ_CP019343.1"/>
</dbReference>
<dbReference type="Pfam" id="PF04079">
    <property type="entry name" value="SMC_ScpB"/>
    <property type="match status" value="1"/>
</dbReference>
<dbReference type="GO" id="GO:0051301">
    <property type="term" value="P:cell division"/>
    <property type="evidence" value="ECO:0007669"/>
    <property type="project" value="UniProtKB-KW"/>
</dbReference>
<evidence type="ECO:0000256" key="2">
    <source>
        <dbReference type="ARBA" id="ARBA00022618"/>
    </source>
</evidence>
<organism evidence="6 7">
    <name type="scientific">Oceanicoccus sagamiensis</name>
    <dbReference type="NCBI Taxonomy" id="716816"/>
    <lineage>
        <taxon>Bacteria</taxon>
        <taxon>Pseudomonadati</taxon>
        <taxon>Pseudomonadota</taxon>
        <taxon>Gammaproteobacteria</taxon>
        <taxon>Cellvibrionales</taxon>
        <taxon>Spongiibacteraceae</taxon>
        <taxon>Oceanicoccus</taxon>
    </lineage>
</organism>
<feature type="compositionally biased region" description="Acidic residues" evidence="5">
    <location>
        <begin position="256"/>
        <end position="266"/>
    </location>
</feature>
<accession>A0A1X9NAF7</accession>
<reference evidence="6 7" key="1">
    <citation type="submission" date="2016-11" db="EMBL/GenBank/DDBJ databases">
        <title>Trade-off between light-utilization and light-protection in marine flavobacteria.</title>
        <authorList>
            <person name="Kumagai Y."/>
        </authorList>
    </citation>
    <scope>NUCLEOTIDE SEQUENCE [LARGE SCALE GENOMIC DNA]</scope>
    <source>
        <strain evidence="6 7">NBRC 107125</strain>
    </source>
</reference>
<evidence type="ECO:0000256" key="5">
    <source>
        <dbReference type="SAM" id="MobiDB-lite"/>
    </source>
</evidence>
<keyword evidence="2" id="KW-0132">Cell division</keyword>
<dbReference type="PANTHER" id="PTHR34298:SF2">
    <property type="entry name" value="SEGREGATION AND CONDENSATION PROTEIN B"/>
    <property type="match status" value="1"/>
</dbReference>
<protein>
    <submittedName>
        <fullName evidence="6">SMC-Scp complex subunit ScpB</fullName>
    </submittedName>
</protein>
<name>A0A1X9NAF7_9GAMM</name>
<dbReference type="SUPFAM" id="SSF46785">
    <property type="entry name" value="Winged helix' DNA-binding domain"/>
    <property type="match status" value="2"/>
</dbReference>
<keyword evidence="3" id="KW-0159">Chromosome partition</keyword>
<evidence type="ECO:0000256" key="1">
    <source>
        <dbReference type="ARBA" id="ARBA00022490"/>
    </source>
</evidence>
<dbReference type="KEGG" id="osg:BST96_13440"/>
<feature type="compositionally biased region" description="Acidic residues" evidence="5">
    <location>
        <begin position="221"/>
        <end position="243"/>
    </location>
</feature>
<dbReference type="NCBIfam" id="TIGR00281">
    <property type="entry name" value="SMC-Scp complex subunit ScpB"/>
    <property type="match status" value="1"/>
</dbReference>